<feature type="transmembrane region" description="Helical" evidence="2">
    <location>
        <begin position="152"/>
        <end position="176"/>
    </location>
</feature>
<feature type="compositionally biased region" description="Polar residues" evidence="1">
    <location>
        <begin position="298"/>
        <end position="314"/>
    </location>
</feature>
<feature type="region of interest" description="Disordered" evidence="1">
    <location>
        <begin position="284"/>
        <end position="314"/>
    </location>
</feature>
<evidence type="ECO:0000256" key="3">
    <source>
        <dbReference type="SAM" id="SignalP"/>
    </source>
</evidence>
<feature type="compositionally biased region" description="Polar residues" evidence="1">
    <location>
        <begin position="113"/>
        <end position="129"/>
    </location>
</feature>
<name>A0A1Y2B3C6_9FUNG</name>
<feature type="compositionally biased region" description="Basic and acidic residues" evidence="1">
    <location>
        <begin position="130"/>
        <end position="145"/>
    </location>
</feature>
<reference evidence="4 5" key="1">
    <citation type="submission" date="2016-08" db="EMBL/GenBank/DDBJ databases">
        <title>A Parts List for Fungal Cellulosomes Revealed by Comparative Genomics.</title>
        <authorList>
            <consortium name="DOE Joint Genome Institute"/>
            <person name="Haitjema C.H."/>
            <person name="Gilmore S.P."/>
            <person name="Henske J.K."/>
            <person name="Solomon K.V."/>
            <person name="De Groot R."/>
            <person name="Kuo A."/>
            <person name="Mondo S.J."/>
            <person name="Salamov A.A."/>
            <person name="Labutti K."/>
            <person name="Zhao Z."/>
            <person name="Chiniquy J."/>
            <person name="Barry K."/>
            <person name="Brewer H.M."/>
            <person name="Purvine S.O."/>
            <person name="Wright A.T."/>
            <person name="Boxma B."/>
            <person name="Van Alen T."/>
            <person name="Hackstein J.H."/>
            <person name="Baker S.E."/>
            <person name="Grigoriev I.V."/>
            <person name="O'Malley M.A."/>
        </authorList>
    </citation>
    <scope>NUCLEOTIDE SEQUENCE [LARGE SCALE GENOMIC DNA]</scope>
    <source>
        <strain evidence="4 5">G1</strain>
    </source>
</reference>
<feature type="compositionally biased region" description="Basic and acidic residues" evidence="1">
    <location>
        <begin position="417"/>
        <end position="426"/>
    </location>
</feature>
<keyword evidence="3" id="KW-0732">Signal</keyword>
<comment type="caution">
    <text evidence="4">The sequence shown here is derived from an EMBL/GenBank/DDBJ whole genome shotgun (WGS) entry which is preliminary data.</text>
</comment>
<gene>
    <name evidence="4" type="ORF">LY90DRAFT_674012</name>
</gene>
<dbReference type="AlphaFoldDB" id="A0A1Y2B3C6"/>
<feature type="region of interest" description="Disordered" evidence="1">
    <location>
        <begin position="54"/>
        <end position="145"/>
    </location>
</feature>
<feature type="signal peptide" evidence="3">
    <location>
        <begin position="1"/>
        <end position="22"/>
    </location>
</feature>
<evidence type="ECO:0000313" key="4">
    <source>
        <dbReference type="EMBL" id="ORY29060.1"/>
    </source>
</evidence>
<keyword evidence="5" id="KW-1185">Reference proteome</keyword>
<keyword evidence="2" id="KW-0472">Membrane</keyword>
<feature type="region of interest" description="Disordered" evidence="1">
    <location>
        <begin position="364"/>
        <end position="396"/>
    </location>
</feature>
<feature type="compositionally biased region" description="Low complexity" evidence="1">
    <location>
        <begin position="368"/>
        <end position="378"/>
    </location>
</feature>
<keyword evidence="2" id="KW-0812">Transmembrane</keyword>
<feature type="compositionally biased region" description="Polar residues" evidence="1">
    <location>
        <begin position="482"/>
        <end position="497"/>
    </location>
</feature>
<dbReference type="EMBL" id="MCOG01000182">
    <property type="protein sequence ID" value="ORY29060.1"/>
    <property type="molecule type" value="Genomic_DNA"/>
</dbReference>
<proteinExistence type="predicted"/>
<organism evidence="4 5">
    <name type="scientific">Neocallimastix californiae</name>
    <dbReference type="NCBI Taxonomy" id="1754190"/>
    <lineage>
        <taxon>Eukaryota</taxon>
        <taxon>Fungi</taxon>
        <taxon>Fungi incertae sedis</taxon>
        <taxon>Chytridiomycota</taxon>
        <taxon>Chytridiomycota incertae sedis</taxon>
        <taxon>Neocallimastigomycetes</taxon>
        <taxon>Neocallimastigales</taxon>
        <taxon>Neocallimastigaceae</taxon>
        <taxon>Neocallimastix</taxon>
    </lineage>
</organism>
<feature type="compositionally biased region" description="Low complexity" evidence="1">
    <location>
        <begin position="385"/>
        <end position="396"/>
    </location>
</feature>
<feature type="compositionally biased region" description="Low complexity" evidence="1">
    <location>
        <begin position="85"/>
        <end position="112"/>
    </location>
</feature>
<dbReference type="Proteomes" id="UP000193920">
    <property type="component" value="Unassembled WGS sequence"/>
</dbReference>
<feature type="region of interest" description="Disordered" evidence="1">
    <location>
        <begin position="471"/>
        <end position="497"/>
    </location>
</feature>
<sequence>MNKLNICFFLLLCIISIEIIYSYPIETNNNKVCNDGSCMLEEGVADEVLPDVVGGNYSNTQNEENIPIGSGNNKEGINQNDYFSNNGNTIDNNNRVNNSSNNQNDITNQNIIPSQENSQENKVIPNQNKPSEKPTERPSGKPSEKLNNKINYLPYIIVLLVIFVIIIILVVAIIIYKRKYLREERDLITSLDDDNKPGNLMEKIQAIEKDNANKKNNSLINFSMANIISTSFSNNESRYNNGYSFNNENNDYGKTFENIDRGLKPPPARENNTKKKNIIKVKSNTPLKISTKRKSKNSDISSAQKTNSGSFSINRTSTEMSLALTQGRLSHCSSNGGFGYKNNKLNKHSSVALTFGCQALSEKEYDSTTESPNTTSPNRISIQTNNQSSVSSRLSSQRNITSFIANRISSYIRGHKKDSEYERGSYTDESSSRYTYNSKSKSYLSGNDFTEIVKDNNSHISNKKSDINIDTSLKNKERDDSNPFTSPVTSSATDLNENSSEQLLNKNHEYITSFISNNNNEKLDLSLSIKKY</sequence>
<evidence type="ECO:0000256" key="1">
    <source>
        <dbReference type="SAM" id="MobiDB-lite"/>
    </source>
</evidence>
<protein>
    <submittedName>
        <fullName evidence="4">Uncharacterized protein</fullName>
    </submittedName>
</protein>
<keyword evidence="2" id="KW-1133">Transmembrane helix</keyword>
<feature type="compositionally biased region" description="Basic and acidic residues" evidence="1">
    <location>
        <begin position="471"/>
        <end position="481"/>
    </location>
</feature>
<feature type="compositionally biased region" description="Polar residues" evidence="1">
    <location>
        <begin position="56"/>
        <end position="84"/>
    </location>
</feature>
<feature type="compositionally biased region" description="Polar residues" evidence="1">
    <location>
        <begin position="427"/>
        <end position="438"/>
    </location>
</feature>
<accession>A0A1Y2B3C6</accession>
<evidence type="ECO:0000256" key="2">
    <source>
        <dbReference type="SAM" id="Phobius"/>
    </source>
</evidence>
<evidence type="ECO:0000313" key="5">
    <source>
        <dbReference type="Proteomes" id="UP000193920"/>
    </source>
</evidence>
<feature type="chain" id="PRO_5012282334" evidence="3">
    <location>
        <begin position="23"/>
        <end position="532"/>
    </location>
</feature>
<dbReference type="OrthoDB" id="10665431at2759"/>
<feature type="region of interest" description="Disordered" evidence="1">
    <location>
        <begin position="417"/>
        <end position="438"/>
    </location>
</feature>